<evidence type="ECO:0000313" key="4">
    <source>
        <dbReference type="EMBL" id="OJJ84947.1"/>
    </source>
</evidence>
<dbReference type="Pfam" id="PF00106">
    <property type="entry name" value="adh_short"/>
    <property type="match status" value="1"/>
</dbReference>
<accession>A0A1L9VLZ0</accession>
<dbReference type="GeneID" id="34465199"/>
<dbReference type="Proteomes" id="UP000184300">
    <property type="component" value="Unassembled WGS sequence"/>
</dbReference>
<gene>
    <name evidence="4" type="ORF">ASPGLDRAFT_65767</name>
</gene>
<sequence>MTGVFTYRTFSLQDTPPLDGKVAVITGGQGGVGQEITTRLLLNNIERVFILARNKNKFEESRKKWPHRTGLSLDVIDKKLEFIQCELADIRSVKGAAEHIKREIDRVHILLCNAGLGVSTQYNRSPQNIESVFAANCVGHQLLVTILLPLLKRVTIDSPTSDARIVVTTSSMHMFCRRLDFDLLMAPNPTSRFRVVDAVWRYSRSKLGDILLTKELSRRLQEGNDPAGKNIYINCFFPGNIVTEQWIGWNELFGKPIGMIMRTLFSLFMGQSREDGAATALYLGASDLPREKNQRGQYFIPVATADWPSKIACDEKVARDLWDWIDAKITQTLGSNWQDEPGKKSGKGDSKQK</sequence>
<evidence type="ECO:0000256" key="2">
    <source>
        <dbReference type="ARBA" id="ARBA00022857"/>
    </source>
</evidence>
<keyword evidence="3" id="KW-0560">Oxidoreductase</keyword>
<dbReference type="SUPFAM" id="SSF51735">
    <property type="entry name" value="NAD(P)-binding Rossmann-fold domains"/>
    <property type="match status" value="1"/>
</dbReference>
<dbReference type="GO" id="GO:0016491">
    <property type="term" value="F:oxidoreductase activity"/>
    <property type="evidence" value="ECO:0007669"/>
    <property type="project" value="UniProtKB-KW"/>
</dbReference>
<dbReference type="PRINTS" id="PR00081">
    <property type="entry name" value="GDHRDH"/>
</dbReference>
<reference evidence="5" key="1">
    <citation type="journal article" date="2017" name="Genome Biol.">
        <title>Comparative genomics reveals high biological diversity and specific adaptations in the industrially and medically important fungal genus Aspergillus.</title>
        <authorList>
            <person name="de Vries R.P."/>
            <person name="Riley R."/>
            <person name="Wiebenga A."/>
            <person name="Aguilar-Osorio G."/>
            <person name="Amillis S."/>
            <person name="Uchima C.A."/>
            <person name="Anderluh G."/>
            <person name="Asadollahi M."/>
            <person name="Askin M."/>
            <person name="Barry K."/>
            <person name="Battaglia E."/>
            <person name="Bayram O."/>
            <person name="Benocci T."/>
            <person name="Braus-Stromeyer S.A."/>
            <person name="Caldana C."/>
            <person name="Canovas D."/>
            <person name="Cerqueira G.C."/>
            <person name="Chen F."/>
            <person name="Chen W."/>
            <person name="Choi C."/>
            <person name="Clum A."/>
            <person name="Dos Santos R.A."/>
            <person name="Damasio A.R."/>
            <person name="Diallinas G."/>
            <person name="Emri T."/>
            <person name="Fekete E."/>
            <person name="Flipphi M."/>
            <person name="Freyberg S."/>
            <person name="Gallo A."/>
            <person name="Gournas C."/>
            <person name="Habgood R."/>
            <person name="Hainaut M."/>
            <person name="Harispe M.L."/>
            <person name="Henrissat B."/>
            <person name="Hilden K.S."/>
            <person name="Hope R."/>
            <person name="Hossain A."/>
            <person name="Karabika E."/>
            <person name="Karaffa L."/>
            <person name="Karanyi Z."/>
            <person name="Krasevec N."/>
            <person name="Kuo A."/>
            <person name="Kusch H."/>
            <person name="LaButti K."/>
            <person name="Lagendijk E.L."/>
            <person name="Lapidus A."/>
            <person name="Levasseur A."/>
            <person name="Lindquist E."/>
            <person name="Lipzen A."/>
            <person name="Logrieco A.F."/>
            <person name="MacCabe A."/>
            <person name="Maekelae M.R."/>
            <person name="Malavazi I."/>
            <person name="Melin P."/>
            <person name="Meyer V."/>
            <person name="Mielnichuk N."/>
            <person name="Miskei M."/>
            <person name="Molnar A.P."/>
            <person name="Mule G."/>
            <person name="Ngan C.Y."/>
            <person name="Orejas M."/>
            <person name="Orosz E."/>
            <person name="Ouedraogo J.P."/>
            <person name="Overkamp K.M."/>
            <person name="Park H.-S."/>
            <person name="Perrone G."/>
            <person name="Piumi F."/>
            <person name="Punt P.J."/>
            <person name="Ram A.F."/>
            <person name="Ramon A."/>
            <person name="Rauscher S."/>
            <person name="Record E."/>
            <person name="Riano-Pachon D.M."/>
            <person name="Robert V."/>
            <person name="Roehrig J."/>
            <person name="Ruller R."/>
            <person name="Salamov A."/>
            <person name="Salih N.S."/>
            <person name="Samson R.A."/>
            <person name="Sandor E."/>
            <person name="Sanguinetti M."/>
            <person name="Schuetze T."/>
            <person name="Sepcic K."/>
            <person name="Shelest E."/>
            <person name="Sherlock G."/>
            <person name="Sophianopoulou V."/>
            <person name="Squina F.M."/>
            <person name="Sun H."/>
            <person name="Susca A."/>
            <person name="Todd R.B."/>
            <person name="Tsang A."/>
            <person name="Unkles S.E."/>
            <person name="van de Wiele N."/>
            <person name="van Rossen-Uffink D."/>
            <person name="Oliveira J.V."/>
            <person name="Vesth T.C."/>
            <person name="Visser J."/>
            <person name="Yu J.-H."/>
            <person name="Zhou M."/>
            <person name="Andersen M.R."/>
            <person name="Archer D.B."/>
            <person name="Baker S.E."/>
            <person name="Benoit I."/>
            <person name="Brakhage A.A."/>
            <person name="Braus G.H."/>
            <person name="Fischer R."/>
            <person name="Frisvad J.C."/>
            <person name="Goldman G.H."/>
            <person name="Houbraken J."/>
            <person name="Oakley B."/>
            <person name="Pocsi I."/>
            <person name="Scazzocchio C."/>
            <person name="Seiboth B."/>
            <person name="vanKuyk P.A."/>
            <person name="Wortman J."/>
            <person name="Dyer P.S."/>
            <person name="Grigoriev I.V."/>
        </authorList>
    </citation>
    <scope>NUCLEOTIDE SEQUENCE [LARGE SCALE GENOMIC DNA]</scope>
    <source>
        <strain evidence="5">CBS 516.65</strain>
    </source>
</reference>
<dbReference type="STRING" id="1160497.A0A1L9VLZ0"/>
<name>A0A1L9VLZ0_ASPGL</name>
<dbReference type="OrthoDB" id="191139at2759"/>
<evidence type="ECO:0008006" key="6">
    <source>
        <dbReference type="Google" id="ProtNLM"/>
    </source>
</evidence>
<protein>
    <recommendedName>
        <fullName evidence="6">Ketoreductase (KR) domain-containing protein</fullName>
    </recommendedName>
</protein>
<comment type="similarity">
    <text evidence="1">Belongs to the short-chain dehydrogenases/reductases (SDR) family.</text>
</comment>
<organism evidence="4 5">
    <name type="scientific">Aspergillus glaucus CBS 516.65</name>
    <dbReference type="NCBI Taxonomy" id="1160497"/>
    <lineage>
        <taxon>Eukaryota</taxon>
        <taxon>Fungi</taxon>
        <taxon>Dikarya</taxon>
        <taxon>Ascomycota</taxon>
        <taxon>Pezizomycotina</taxon>
        <taxon>Eurotiomycetes</taxon>
        <taxon>Eurotiomycetidae</taxon>
        <taxon>Eurotiales</taxon>
        <taxon>Aspergillaceae</taxon>
        <taxon>Aspergillus</taxon>
        <taxon>Aspergillus subgen. Aspergillus</taxon>
    </lineage>
</organism>
<dbReference type="InterPro" id="IPR002347">
    <property type="entry name" value="SDR_fam"/>
</dbReference>
<evidence type="ECO:0000256" key="3">
    <source>
        <dbReference type="ARBA" id="ARBA00023002"/>
    </source>
</evidence>
<dbReference type="PANTHER" id="PTHR24320:SF154">
    <property type="entry name" value="OXIDOREDUCTASE, SHORT-CHAIN DEHYDROGENASE_REDUCTASE FAMILY (AFU_ORTHOLOGUE AFUA_2G04560)"/>
    <property type="match status" value="1"/>
</dbReference>
<dbReference type="InterPro" id="IPR036291">
    <property type="entry name" value="NAD(P)-bd_dom_sf"/>
</dbReference>
<proteinExistence type="inferred from homology"/>
<keyword evidence="5" id="KW-1185">Reference proteome</keyword>
<dbReference type="RefSeq" id="XP_022401645.1">
    <property type="nucleotide sequence ID" value="XM_022548939.1"/>
</dbReference>
<dbReference type="AlphaFoldDB" id="A0A1L9VLZ0"/>
<dbReference type="PANTHER" id="PTHR24320">
    <property type="entry name" value="RETINOL DEHYDROGENASE"/>
    <property type="match status" value="1"/>
</dbReference>
<dbReference type="EMBL" id="KV878895">
    <property type="protein sequence ID" value="OJJ84947.1"/>
    <property type="molecule type" value="Genomic_DNA"/>
</dbReference>
<keyword evidence="2" id="KW-0521">NADP</keyword>
<dbReference type="VEuPathDB" id="FungiDB:ASPGLDRAFT_65767"/>
<evidence type="ECO:0000313" key="5">
    <source>
        <dbReference type="Proteomes" id="UP000184300"/>
    </source>
</evidence>
<evidence type="ECO:0000256" key="1">
    <source>
        <dbReference type="ARBA" id="ARBA00006484"/>
    </source>
</evidence>
<dbReference type="Gene3D" id="3.40.50.720">
    <property type="entry name" value="NAD(P)-binding Rossmann-like Domain"/>
    <property type="match status" value="1"/>
</dbReference>